<protein>
    <recommendedName>
        <fullName evidence="14">EGF-like domain-containing protein</fullName>
    </recommendedName>
</protein>
<feature type="region of interest" description="Disordered" evidence="12">
    <location>
        <begin position="1514"/>
        <end position="1543"/>
    </location>
</feature>
<dbReference type="PROSITE" id="PS50068">
    <property type="entry name" value="LDLRA_2"/>
    <property type="match status" value="3"/>
</dbReference>
<feature type="disulfide bond" evidence="10">
    <location>
        <begin position="1299"/>
        <end position="1311"/>
    </location>
</feature>
<feature type="transmembrane region" description="Helical" evidence="13">
    <location>
        <begin position="1385"/>
        <end position="1406"/>
    </location>
</feature>
<dbReference type="FunFam" id="2.120.10.30:FF:000241">
    <property type="entry name" value="Low-density lipoprotein receptor-related protein 6"/>
    <property type="match status" value="2"/>
</dbReference>
<evidence type="ECO:0000256" key="9">
    <source>
        <dbReference type="ARBA" id="ARBA00023180"/>
    </source>
</evidence>
<feature type="repeat" description="LDL-receptor class B" evidence="11">
    <location>
        <begin position="1126"/>
        <end position="1168"/>
    </location>
</feature>
<dbReference type="InterPro" id="IPR036055">
    <property type="entry name" value="LDL_receptor-like_sf"/>
</dbReference>
<accession>A0AAE0SIS1</accession>
<evidence type="ECO:0000313" key="15">
    <source>
        <dbReference type="EMBL" id="KAK3592518.1"/>
    </source>
</evidence>
<dbReference type="Pfam" id="PF00057">
    <property type="entry name" value="Ldl_recept_a"/>
    <property type="match status" value="3"/>
</dbReference>
<reference evidence="15" key="2">
    <citation type="journal article" date="2021" name="Genome Biol. Evol.">
        <title>Developing a high-quality reference genome for a parasitic bivalve with doubly uniparental inheritance (Bivalvia: Unionida).</title>
        <authorList>
            <person name="Smith C.H."/>
        </authorList>
    </citation>
    <scope>NUCLEOTIDE SEQUENCE</scope>
    <source>
        <strain evidence="15">CHS0354</strain>
        <tissue evidence="15">Mantle</tissue>
    </source>
</reference>
<keyword evidence="13" id="KW-0812">Transmembrane</keyword>
<feature type="region of interest" description="Disordered" evidence="12">
    <location>
        <begin position="1428"/>
        <end position="1498"/>
    </location>
</feature>
<keyword evidence="7 10" id="KW-1015">Disulfide bond</keyword>
<evidence type="ECO:0000313" key="16">
    <source>
        <dbReference type="Proteomes" id="UP001195483"/>
    </source>
</evidence>
<evidence type="ECO:0000256" key="5">
    <source>
        <dbReference type="ARBA" id="ARBA00022737"/>
    </source>
</evidence>
<dbReference type="Pfam" id="PF00058">
    <property type="entry name" value="Ldl_recept_b"/>
    <property type="match status" value="12"/>
</dbReference>
<feature type="repeat" description="LDL-receptor class B" evidence="11">
    <location>
        <begin position="722"/>
        <end position="764"/>
    </location>
</feature>
<dbReference type="SUPFAM" id="SSF57424">
    <property type="entry name" value="LDL receptor-like module"/>
    <property type="match status" value="3"/>
</dbReference>
<feature type="repeat" description="LDL-receptor class B" evidence="11">
    <location>
        <begin position="765"/>
        <end position="807"/>
    </location>
</feature>
<keyword evidence="3" id="KW-0254">Endocytosis</keyword>
<evidence type="ECO:0000256" key="10">
    <source>
        <dbReference type="PROSITE-ProRule" id="PRU00124"/>
    </source>
</evidence>
<name>A0AAE0SIS1_9BIVA</name>
<keyword evidence="13" id="KW-1133">Transmembrane helix</keyword>
<dbReference type="Proteomes" id="UP001195483">
    <property type="component" value="Unassembled WGS sequence"/>
</dbReference>
<feature type="domain" description="EGF-like" evidence="14">
    <location>
        <begin position="594"/>
        <end position="633"/>
    </location>
</feature>
<keyword evidence="16" id="KW-1185">Reference proteome</keyword>
<feature type="disulfide bond" evidence="10">
    <location>
        <begin position="1281"/>
        <end position="1296"/>
    </location>
</feature>
<comment type="caution">
    <text evidence="10">Lacks conserved residue(s) required for the propagation of feature annotation.</text>
</comment>
<dbReference type="EMBL" id="JAEAOA010000848">
    <property type="protein sequence ID" value="KAK3592518.1"/>
    <property type="molecule type" value="Genomic_DNA"/>
</dbReference>
<keyword evidence="6 13" id="KW-0472">Membrane</keyword>
<evidence type="ECO:0000256" key="8">
    <source>
        <dbReference type="ARBA" id="ARBA00023170"/>
    </source>
</evidence>
<sequence>MEKCLAFVLITGIFTTVKGSPFLLFADRKDICLVDAQNAKNNSTVVADKLEDAAAVDFVYSEGLIFWTDVSLEAIKMTQINNTSVTIAIISTGLASPDGLACDWLGKKLYWTDAETNRIEVSNLDGTMRKVLYWQDLDQPRAVALDPFHGMMFWTDWGEVPKIEGAGMDGNMASRSVIVDENIFWPNGLAIDYEDLKIYWADAKLSFIHSCNYDGSNRNVVVDKDLPHPFALTLYQDTIFWTDWQTTSIHSCNKLNGSNRKVVYSNIYSPMDIQVFAAERQQSGPNPCGTNNGGCSHLCLMSPSKPNFSCACPTGVKLQTDGKTCAKGAENLLLLARRTDIRRISLDTPDYTAVILPFDDVKHAIAVDYDPVEGYVYWTDDELRNIRRAQLDGSGSEVIVSSEVDHPDGIAVDWIGRNLYWTDTGTDRIEVVRLNGTHRRVLISEGLDEPRAICLDPAAGYIYWTDWGKEPKIERANLDGSDRIALINTSLGWPNGLAIDFQDRKIYWGEAKEDKIEVANLDGTGRRVLVKDSLPHIFGFSLLGDYIYWTDWQGRSIERVNKNTGRNRTTIVDALPDLMGLKAINVNKAEGTNPCADNNFGCSHLCLYRPEPKGPVCACPMGSELLSNGKTCIVPEAFLLFTRQEDIQRMSLETNHRVVQIPLQGVQKANAIDFNIRDNRIFWTDVGLQTISRAFMNGSSMEHIIQFGLVFPEGMAVDWIANNIYWADSGSNRIEVARLDGSARKVLIWKNLTHPRALILDPPNGYIYWTTWSETPKLERASLDGSNREVLLSDLGRVHGLTIDYTEKKLFWSDMDKHIIESSDLEGKNRVRVINQELPNPMAITQYQDYLFWADWQMRTIERANKTSGANRTQIQDNVANVMDLLVFHQSRQSGWNECGTHNGGCSHLCLANPRKGGNYSYICACPTHYSLNPDNKTCSAPRSFLLFSQKNLISRLVLEPDENSPDVVLPIPGLRNIKSIDYDPKEGYVYWIGGKNGKPKSIRRAHDNGSESTAVLAGDNIQPYDLAVDPYSRSLFWTCSQLNQIGIIKIKTIMAQPSKSWVIIKGESERPRNIVLNPLKGHLYWTNLMTPPKIERSAFDGTERIALFKLDLGRPGPLAIDTVAEKLYWADLGMNRIECSDLSGGNRRVLLDNQLKNPKAISVFGNYLYWVDRDQNVIGRMNKETGKNVEFVQGRVSGLSDMHAALYMEPSDLEKHPCAKNNGNCSHICFTDGSVVRCSCPIDLVLKPDHKTCADPPACTLEEFTCVSGDTHCIPSTWKCDGTAECTDNSDEQNCPKCAPDQWKCEDGTCISENNVCDGKPECADHSDEANCCEKDESRCSQSEQCYKSILRCNGQQDCRDGSDEQSCPSRLAPDHTSSQTAQYTVAIVVGIISIVIILAIVFACRRKSPPPLNYDERDILMMKPLNPQSENQTTPPPTISGRQGSRGGGGGVALSIGSGSGAPLYDRNHVTGASSSSSTVTQYPKETLNPPPSPVTDRSVCAGEYFGYSSNSPSTVRSFKQYKPSKPRHIPPPPTTPCSTDVCEDSEPYYRHKYYNNTVLDYDSDPYPPPPTPRSHYFSDEMSCPPSPSTERSFFNPFPPPPSPVGNSDC</sequence>
<proteinExistence type="predicted"/>
<dbReference type="PRINTS" id="PR00261">
    <property type="entry name" value="LDLRECEPTOR"/>
</dbReference>
<keyword evidence="9" id="KW-0325">Glycoprotein</keyword>
<keyword evidence="5" id="KW-0677">Repeat</keyword>
<feature type="disulfide bond" evidence="10">
    <location>
        <begin position="1354"/>
        <end position="1369"/>
    </location>
</feature>
<feature type="repeat" description="LDL-receptor class B" evidence="11">
    <location>
        <begin position="63"/>
        <end position="106"/>
    </location>
</feature>
<dbReference type="InterPro" id="IPR011042">
    <property type="entry name" value="6-blade_b-propeller_TolB-like"/>
</dbReference>
<feature type="domain" description="EGF-like" evidence="14">
    <location>
        <begin position="898"/>
        <end position="940"/>
    </location>
</feature>
<dbReference type="Gene3D" id="2.120.10.30">
    <property type="entry name" value="TolB, C-terminal domain"/>
    <property type="match status" value="4"/>
</dbReference>
<dbReference type="Pfam" id="PF14670">
    <property type="entry name" value="FXa_inhibition"/>
    <property type="match status" value="4"/>
</dbReference>
<evidence type="ECO:0000256" key="12">
    <source>
        <dbReference type="SAM" id="MobiDB-lite"/>
    </source>
</evidence>
<evidence type="ECO:0000256" key="11">
    <source>
        <dbReference type="PROSITE-ProRule" id="PRU00461"/>
    </source>
</evidence>
<evidence type="ECO:0000256" key="6">
    <source>
        <dbReference type="ARBA" id="ARBA00023136"/>
    </source>
</evidence>
<evidence type="ECO:0000259" key="14">
    <source>
        <dbReference type="SMART" id="SM00181"/>
    </source>
</evidence>
<feature type="repeat" description="LDL-receptor class B" evidence="11">
    <location>
        <begin position="196"/>
        <end position="238"/>
    </location>
</feature>
<dbReference type="InterPro" id="IPR000033">
    <property type="entry name" value="LDLR_classB_rpt"/>
</dbReference>
<evidence type="ECO:0000256" key="3">
    <source>
        <dbReference type="ARBA" id="ARBA00022583"/>
    </source>
</evidence>
<dbReference type="PANTHER" id="PTHR46513">
    <property type="entry name" value="VITELLOGENIN RECEPTOR-LIKE PROTEIN-RELATED-RELATED"/>
    <property type="match status" value="1"/>
</dbReference>
<reference evidence="15" key="1">
    <citation type="journal article" date="2021" name="Genome Biol. Evol.">
        <title>A High-Quality Reference Genome for a Parasitic Bivalve with Doubly Uniparental Inheritance (Bivalvia: Unionida).</title>
        <authorList>
            <person name="Smith C.H."/>
        </authorList>
    </citation>
    <scope>NUCLEOTIDE SEQUENCE</scope>
    <source>
        <strain evidence="15">CHS0354</strain>
    </source>
</reference>
<dbReference type="Gene3D" id="2.10.25.10">
    <property type="entry name" value="Laminin"/>
    <property type="match status" value="1"/>
</dbReference>
<evidence type="ECO:0000256" key="1">
    <source>
        <dbReference type="ARBA" id="ARBA00004167"/>
    </source>
</evidence>
<evidence type="ECO:0000256" key="7">
    <source>
        <dbReference type="ARBA" id="ARBA00023157"/>
    </source>
</evidence>
<feature type="repeat" description="LDL-receptor class B" evidence="11">
    <location>
        <begin position="808"/>
        <end position="850"/>
    </location>
</feature>
<comment type="caution">
    <text evidence="15">The sequence shown here is derived from an EMBL/GenBank/DDBJ whole genome shotgun (WGS) entry which is preliminary data.</text>
</comment>
<feature type="domain" description="EGF-like" evidence="14">
    <location>
        <begin position="287"/>
        <end position="326"/>
    </location>
</feature>
<dbReference type="GO" id="GO:0016020">
    <property type="term" value="C:membrane"/>
    <property type="evidence" value="ECO:0007669"/>
    <property type="project" value="UniProtKB-SubCell"/>
</dbReference>
<dbReference type="SMART" id="SM00192">
    <property type="entry name" value="LDLa"/>
    <property type="match status" value="3"/>
</dbReference>
<dbReference type="SMART" id="SM00135">
    <property type="entry name" value="LY"/>
    <property type="match status" value="20"/>
</dbReference>
<dbReference type="PANTHER" id="PTHR46513:SF41">
    <property type="entry name" value="LOW-DENSITY LIPOPROTEIN RECEPTOR-RELATED PROTEIN"/>
    <property type="match status" value="1"/>
</dbReference>
<dbReference type="CDD" id="cd00112">
    <property type="entry name" value="LDLa"/>
    <property type="match status" value="3"/>
</dbReference>
<evidence type="ECO:0000256" key="13">
    <source>
        <dbReference type="SAM" id="Phobius"/>
    </source>
</evidence>
<evidence type="ECO:0000256" key="4">
    <source>
        <dbReference type="ARBA" id="ARBA00022729"/>
    </source>
</evidence>
<feature type="repeat" description="LDL-receptor class B" evidence="11">
    <location>
        <begin position="460"/>
        <end position="503"/>
    </location>
</feature>
<feature type="disulfide bond" evidence="10">
    <location>
        <begin position="1318"/>
        <end position="1333"/>
    </location>
</feature>
<dbReference type="SMART" id="SM00181">
    <property type="entry name" value="EGF"/>
    <property type="match status" value="4"/>
</dbReference>
<feature type="repeat" description="LDL-receptor class B" evidence="11">
    <location>
        <begin position="150"/>
        <end position="195"/>
    </location>
</feature>
<dbReference type="FunFam" id="2.120.10.30:FF:000001">
    <property type="entry name" value="Low-density lipoprotein receptor-related protein 6"/>
    <property type="match status" value="2"/>
</dbReference>
<feature type="repeat" description="LDL-receptor class B" evidence="11">
    <location>
        <begin position="504"/>
        <end position="546"/>
    </location>
</feature>
<dbReference type="InterPro" id="IPR050778">
    <property type="entry name" value="Cueball_EGF_LRP_Nidogen"/>
</dbReference>
<keyword evidence="2" id="KW-0245">EGF-like domain</keyword>
<dbReference type="GO" id="GO:0006897">
    <property type="term" value="P:endocytosis"/>
    <property type="evidence" value="ECO:0007669"/>
    <property type="project" value="UniProtKB-KW"/>
</dbReference>
<reference evidence="15" key="3">
    <citation type="submission" date="2023-05" db="EMBL/GenBank/DDBJ databases">
        <authorList>
            <person name="Smith C.H."/>
        </authorList>
    </citation>
    <scope>NUCLEOTIDE SEQUENCE</scope>
    <source>
        <strain evidence="15">CHS0354</strain>
        <tissue evidence="15">Mantle</tissue>
    </source>
</reference>
<feature type="disulfide bond" evidence="10">
    <location>
        <begin position="1306"/>
        <end position="1324"/>
    </location>
</feature>
<feature type="repeat" description="LDL-receptor class B" evidence="11">
    <location>
        <begin position="679"/>
        <end position="721"/>
    </location>
</feature>
<feature type="repeat" description="LDL-receptor class B" evidence="11">
    <location>
        <begin position="417"/>
        <end position="459"/>
    </location>
</feature>
<dbReference type="Gene3D" id="4.10.400.10">
    <property type="entry name" value="Low-density Lipoprotein Receptor"/>
    <property type="match status" value="3"/>
</dbReference>
<gene>
    <name evidence="15" type="ORF">CHS0354_013854</name>
</gene>
<dbReference type="PROSITE" id="PS51120">
    <property type="entry name" value="LDLRB"/>
    <property type="match status" value="14"/>
</dbReference>
<keyword evidence="4" id="KW-0732">Signal</keyword>
<feature type="repeat" description="LDL-receptor class B" evidence="11">
    <location>
        <begin position="107"/>
        <end position="149"/>
    </location>
</feature>
<dbReference type="SUPFAM" id="SSF57196">
    <property type="entry name" value="EGF/Laminin"/>
    <property type="match status" value="4"/>
</dbReference>
<evidence type="ECO:0000256" key="2">
    <source>
        <dbReference type="ARBA" id="ARBA00022536"/>
    </source>
</evidence>
<dbReference type="InterPro" id="IPR002172">
    <property type="entry name" value="LDrepeatLR_classA_rpt"/>
</dbReference>
<dbReference type="SUPFAM" id="SSF63825">
    <property type="entry name" value="YWTD domain"/>
    <property type="match status" value="4"/>
</dbReference>
<dbReference type="InterPro" id="IPR000742">
    <property type="entry name" value="EGF"/>
</dbReference>
<feature type="region of interest" description="Disordered" evidence="12">
    <location>
        <begin position="1563"/>
        <end position="1612"/>
    </location>
</feature>
<keyword evidence="8" id="KW-0675">Receptor</keyword>
<feature type="domain" description="EGF-like" evidence="14">
    <location>
        <begin position="1218"/>
        <end position="1255"/>
    </location>
</feature>
<feature type="repeat" description="LDL-receptor class B" evidence="11">
    <location>
        <begin position="1082"/>
        <end position="1125"/>
    </location>
</feature>
<organism evidence="15 16">
    <name type="scientific">Potamilus streckersoni</name>
    <dbReference type="NCBI Taxonomy" id="2493646"/>
    <lineage>
        <taxon>Eukaryota</taxon>
        <taxon>Metazoa</taxon>
        <taxon>Spiralia</taxon>
        <taxon>Lophotrochozoa</taxon>
        <taxon>Mollusca</taxon>
        <taxon>Bivalvia</taxon>
        <taxon>Autobranchia</taxon>
        <taxon>Heteroconchia</taxon>
        <taxon>Palaeoheterodonta</taxon>
        <taxon>Unionida</taxon>
        <taxon>Unionoidea</taxon>
        <taxon>Unionidae</taxon>
        <taxon>Ambleminae</taxon>
        <taxon>Lampsilini</taxon>
        <taxon>Potamilus</taxon>
    </lineage>
</organism>
<comment type="subcellular location">
    <subcellularLocation>
        <location evidence="1">Membrane</location>
        <topology evidence="1">Single-pass membrane protein</topology>
    </subcellularLocation>
</comment>
<feature type="repeat" description="LDL-receptor class B" evidence="11">
    <location>
        <begin position="374"/>
        <end position="416"/>
    </location>
</feature>